<sequence>MFTIITRQLRVASVLLATSLSLFQTTPAAAAGAVGGFPDKPVSIIVPTTPGGTADILARLIGPKLAEKWKQPVVVENKPGAGTLIGSEFVARAKPDGYTLMLSFNELATLPALNKDVKLNVDSLTRVGQIGSLPVLVLTNPKITSNNLQELIALFKANPGKYTYSSNGAGSSLQLFTELFKREAGVDVLHIPYRGALEASMAAIAGEVDLLVQFASGNVLNHVKAGKLKAYAVASDKRLEGLPDVPTAAEAGLPGLRLQAWYGLFAPAGTPDALVQKINKDLNDALALPDIQERLKGINLQPTPSTPADFDRFFRAESERWAALIKAAGIQSNQ</sequence>
<dbReference type="RefSeq" id="WP_094804338.1">
    <property type="nucleotide sequence ID" value="NZ_NEVN01000012.1"/>
</dbReference>
<feature type="chain" id="PRO_5013328913" description="ABC transporter substrate-binding protein" evidence="2">
    <location>
        <begin position="31"/>
        <end position="334"/>
    </location>
</feature>
<comment type="caution">
    <text evidence="3">The sequence shown here is derived from an EMBL/GenBank/DDBJ whole genome shotgun (WGS) entry which is preliminary data.</text>
</comment>
<evidence type="ECO:0000256" key="1">
    <source>
        <dbReference type="ARBA" id="ARBA00006987"/>
    </source>
</evidence>
<reference evidence="3 4" key="1">
    <citation type="submission" date="2017-05" db="EMBL/GenBank/DDBJ databases">
        <title>Complete and WGS of Bordetella genogroups.</title>
        <authorList>
            <person name="Spilker T."/>
            <person name="LiPuma J."/>
        </authorList>
    </citation>
    <scope>NUCLEOTIDE SEQUENCE [LARGE SCALE GENOMIC DNA]</scope>
    <source>
        <strain evidence="3 4">AU10456</strain>
    </source>
</reference>
<accession>A0A261T3N2</accession>
<dbReference type="OrthoDB" id="8652926at2"/>
<dbReference type="PIRSF" id="PIRSF017082">
    <property type="entry name" value="YflP"/>
    <property type="match status" value="1"/>
</dbReference>
<dbReference type="InterPro" id="IPR042100">
    <property type="entry name" value="Bug_dom1"/>
</dbReference>
<comment type="similarity">
    <text evidence="1">Belongs to the UPF0065 (bug) family.</text>
</comment>
<dbReference type="PANTHER" id="PTHR42928:SF5">
    <property type="entry name" value="BLR1237 PROTEIN"/>
    <property type="match status" value="1"/>
</dbReference>
<dbReference type="InterPro" id="IPR005064">
    <property type="entry name" value="BUG"/>
</dbReference>
<evidence type="ECO:0000313" key="3">
    <source>
        <dbReference type="EMBL" id="OZI43832.1"/>
    </source>
</evidence>
<dbReference type="Gene3D" id="3.40.190.150">
    <property type="entry name" value="Bordetella uptake gene, domain 1"/>
    <property type="match status" value="1"/>
</dbReference>
<organism evidence="3 4">
    <name type="scientific">Bordetella genomosp. 5</name>
    <dbReference type="NCBI Taxonomy" id="1395608"/>
    <lineage>
        <taxon>Bacteria</taxon>
        <taxon>Pseudomonadati</taxon>
        <taxon>Pseudomonadota</taxon>
        <taxon>Betaproteobacteria</taxon>
        <taxon>Burkholderiales</taxon>
        <taxon>Alcaligenaceae</taxon>
        <taxon>Bordetella</taxon>
    </lineage>
</organism>
<dbReference type="AlphaFoldDB" id="A0A261T3N2"/>
<keyword evidence="4" id="KW-1185">Reference proteome</keyword>
<feature type="signal peptide" evidence="2">
    <location>
        <begin position="1"/>
        <end position="30"/>
    </location>
</feature>
<protein>
    <recommendedName>
        <fullName evidence="5">ABC transporter substrate-binding protein</fullName>
    </recommendedName>
</protein>
<dbReference type="Gene3D" id="3.40.190.10">
    <property type="entry name" value="Periplasmic binding protein-like II"/>
    <property type="match status" value="1"/>
</dbReference>
<gene>
    <name evidence="3" type="ORF">CAL25_23175</name>
</gene>
<evidence type="ECO:0000256" key="2">
    <source>
        <dbReference type="SAM" id="SignalP"/>
    </source>
</evidence>
<dbReference type="EMBL" id="NEVP01000016">
    <property type="protein sequence ID" value="OZI43832.1"/>
    <property type="molecule type" value="Genomic_DNA"/>
</dbReference>
<proteinExistence type="inferred from homology"/>
<keyword evidence="2" id="KW-0732">Signal</keyword>
<dbReference type="CDD" id="cd13578">
    <property type="entry name" value="PBP2_Bug27"/>
    <property type="match status" value="1"/>
</dbReference>
<dbReference type="PANTHER" id="PTHR42928">
    <property type="entry name" value="TRICARBOXYLATE-BINDING PROTEIN"/>
    <property type="match status" value="1"/>
</dbReference>
<evidence type="ECO:0000313" key="4">
    <source>
        <dbReference type="Proteomes" id="UP000216913"/>
    </source>
</evidence>
<dbReference type="Proteomes" id="UP000216913">
    <property type="component" value="Unassembled WGS sequence"/>
</dbReference>
<dbReference type="Pfam" id="PF03401">
    <property type="entry name" value="TctC"/>
    <property type="match status" value="1"/>
</dbReference>
<dbReference type="SUPFAM" id="SSF53850">
    <property type="entry name" value="Periplasmic binding protein-like II"/>
    <property type="match status" value="1"/>
</dbReference>
<name>A0A261T3N2_9BORD</name>
<evidence type="ECO:0008006" key="5">
    <source>
        <dbReference type="Google" id="ProtNLM"/>
    </source>
</evidence>